<feature type="chain" id="PRO_5003954441" description="Lipocalin-like domain-containing protein" evidence="1">
    <location>
        <begin position="19"/>
        <end position="186"/>
    </location>
</feature>
<evidence type="ECO:0000256" key="1">
    <source>
        <dbReference type="SAM" id="SignalP"/>
    </source>
</evidence>
<gene>
    <name evidence="2" type="ORF">HMPREF9151_01063</name>
</gene>
<dbReference type="PATRIC" id="fig|1127699.3.peg.980"/>
<dbReference type="AlphaFoldDB" id="L1ND38"/>
<dbReference type="EMBL" id="AMEP01000072">
    <property type="protein sequence ID" value="EKY01246.1"/>
    <property type="molecule type" value="Genomic_DNA"/>
</dbReference>
<dbReference type="HOGENOM" id="CLU_120947_0_0_10"/>
<dbReference type="OrthoDB" id="1072684at2"/>
<organism evidence="2 3">
    <name type="scientific">Hoylesella saccharolytica F0055</name>
    <dbReference type="NCBI Taxonomy" id="1127699"/>
    <lineage>
        <taxon>Bacteria</taxon>
        <taxon>Pseudomonadati</taxon>
        <taxon>Bacteroidota</taxon>
        <taxon>Bacteroidia</taxon>
        <taxon>Bacteroidales</taxon>
        <taxon>Prevotellaceae</taxon>
        <taxon>Hoylesella</taxon>
    </lineage>
</organism>
<dbReference type="Proteomes" id="UP000010433">
    <property type="component" value="Unassembled WGS sequence"/>
</dbReference>
<dbReference type="RefSeq" id="WP_009162277.1">
    <property type="nucleotide sequence ID" value="NZ_KB290987.1"/>
</dbReference>
<evidence type="ECO:0000313" key="2">
    <source>
        <dbReference type="EMBL" id="EKY01246.1"/>
    </source>
</evidence>
<feature type="signal peptide" evidence="1">
    <location>
        <begin position="1"/>
        <end position="18"/>
    </location>
</feature>
<comment type="caution">
    <text evidence="2">The sequence shown here is derived from an EMBL/GenBank/DDBJ whole genome shotgun (WGS) entry which is preliminary data.</text>
</comment>
<sequence>MTTKNFLASCAKATFALAAVVMMSAVLTSCSKDNDDEPTPQLGTVTIDGKEKPILKARYLNAGAGMVSLFLLLSKDGKEEMFLLLDKEQHINTKPISLDDDKNGDKDTRVIAYYNPRGALVFKASMPRNMADNTYFTAGTLTVNGSTDEEMSIVLKDGNVNVVRDRYSVEINFKGIVLQLTEEDFQ</sequence>
<reference evidence="2 3" key="1">
    <citation type="submission" date="2012-05" db="EMBL/GenBank/DDBJ databases">
        <authorList>
            <person name="Weinstock G."/>
            <person name="Sodergren E."/>
            <person name="Lobos E.A."/>
            <person name="Fulton L."/>
            <person name="Fulton R."/>
            <person name="Courtney L."/>
            <person name="Fronick C."/>
            <person name="O'Laughlin M."/>
            <person name="Godfrey J."/>
            <person name="Wilson R.M."/>
            <person name="Miner T."/>
            <person name="Farmer C."/>
            <person name="Delehaunty K."/>
            <person name="Cordes M."/>
            <person name="Minx P."/>
            <person name="Tomlinson C."/>
            <person name="Chen J."/>
            <person name="Wollam A."/>
            <person name="Pepin K.H."/>
            <person name="Bhonagiri V."/>
            <person name="Zhang X."/>
            <person name="Suruliraj S."/>
            <person name="Warren W."/>
            <person name="Mitreva M."/>
            <person name="Mardis E.R."/>
            <person name="Wilson R.K."/>
        </authorList>
    </citation>
    <scope>NUCLEOTIDE SEQUENCE [LARGE SCALE GENOMIC DNA]</scope>
    <source>
        <strain evidence="2 3">F0055</strain>
    </source>
</reference>
<accession>L1ND38</accession>
<proteinExistence type="predicted"/>
<keyword evidence="1" id="KW-0732">Signal</keyword>
<dbReference type="STRING" id="1127699.HMPREF9151_01063"/>
<name>L1ND38_9BACT</name>
<dbReference type="PROSITE" id="PS51257">
    <property type="entry name" value="PROKAR_LIPOPROTEIN"/>
    <property type="match status" value="1"/>
</dbReference>
<protein>
    <recommendedName>
        <fullName evidence="4">Lipocalin-like domain-containing protein</fullName>
    </recommendedName>
</protein>
<evidence type="ECO:0000313" key="3">
    <source>
        <dbReference type="Proteomes" id="UP000010433"/>
    </source>
</evidence>
<evidence type="ECO:0008006" key="4">
    <source>
        <dbReference type="Google" id="ProtNLM"/>
    </source>
</evidence>
<keyword evidence="3" id="KW-1185">Reference proteome</keyword>